<dbReference type="OrthoDB" id="10050982at2759"/>
<evidence type="ECO:0000256" key="1">
    <source>
        <dbReference type="SAM" id="Phobius"/>
    </source>
</evidence>
<comment type="caution">
    <text evidence="2">The sequence shown here is derived from an EMBL/GenBank/DDBJ whole genome shotgun (WGS) entry which is preliminary data.</text>
</comment>
<evidence type="ECO:0000313" key="5">
    <source>
        <dbReference type="Proteomes" id="UP000663852"/>
    </source>
</evidence>
<dbReference type="EMBL" id="CAJNOJ010000483">
    <property type="protein sequence ID" value="CAF1463901.1"/>
    <property type="molecule type" value="Genomic_DNA"/>
</dbReference>
<feature type="transmembrane region" description="Helical" evidence="1">
    <location>
        <begin position="555"/>
        <end position="572"/>
    </location>
</feature>
<feature type="transmembrane region" description="Helical" evidence="1">
    <location>
        <begin position="104"/>
        <end position="125"/>
    </location>
</feature>
<protein>
    <submittedName>
        <fullName evidence="2">Uncharacterized protein</fullName>
    </submittedName>
</protein>
<dbReference type="Proteomes" id="UP000663852">
    <property type="component" value="Unassembled WGS sequence"/>
</dbReference>
<feature type="transmembrane region" description="Helical" evidence="1">
    <location>
        <begin position="146"/>
        <end position="163"/>
    </location>
</feature>
<keyword evidence="1" id="KW-0812">Transmembrane</keyword>
<evidence type="ECO:0000313" key="3">
    <source>
        <dbReference type="EMBL" id="CAF1601581.1"/>
    </source>
</evidence>
<keyword evidence="4" id="KW-1185">Reference proteome</keyword>
<feature type="transmembrane region" description="Helical" evidence="1">
    <location>
        <begin position="524"/>
        <end position="543"/>
    </location>
</feature>
<keyword evidence="1" id="KW-1133">Transmembrane helix</keyword>
<dbReference type="AlphaFoldDB" id="A0A815QIX1"/>
<gene>
    <name evidence="2" type="ORF">EDS130_LOCUS40341</name>
    <name evidence="3" type="ORF">XAT740_LOCUS47779</name>
</gene>
<feature type="transmembrane region" description="Helical" evidence="1">
    <location>
        <begin position="356"/>
        <end position="376"/>
    </location>
</feature>
<feature type="transmembrane region" description="Helical" evidence="1">
    <location>
        <begin position="388"/>
        <end position="406"/>
    </location>
</feature>
<dbReference type="EMBL" id="CAJNOR010006704">
    <property type="protein sequence ID" value="CAF1601581.1"/>
    <property type="molecule type" value="Genomic_DNA"/>
</dbReference>
<dbReference type="PANTHER" id="PTHR31610:SF0">
    <property type="entry name" value="SLC26A_SULP TRANSPORTER DOMAIN-CONTAINING PROTEIN"/>
    <property type="match status" value="1"/>
</dbReference>
<accession>A0A815QIX1</accession>
<keyword evidence="1" id="KW-0472">Membrane</keyword>
<proteinExistence type="predicted"/>
<feature type="transmembrane region" description="Helical" evidence="1">
    <location>
        <begin position="412"/>
        <end position="430"/>
    </location>
</feature>
<dbReference type="PANTHER" id="PTHR31610">
    <property type="entry name" value="SLR0360 PROTEIN"/>
    <property type="match status" value="1"/>
</dbReference>
<dbReference type="Proteomes" id="UP000663828">
    <property type="component" value="Unassembled WGS sequence"/>
</dbReference>
<reference evidence="2" key="1">
    <citation type="submission" date="2021-02" db="EMBL/GenBank/DDBJ databases">
        <authorList>
            <person name="Nowell W R."/>
        </authorList>
    </citation>
    <scope>NUCLEOTIDE SEQUENCE</scope>
</reference>
<evidence type="ECO:0000313" key="2">
    <source>
        <dbReference type="EMBL" id="CAF1463901.1"/>
    </source>
</evidence>
<evidence type="ECO:0000313" key="4">
    <source>
        <dbReference type="Proteomes" id="UP000663828"/>
    </source>
</evidence>
<organism evidence="2 5">
    <name type="scientific">Adineta ricciae</name>
    <name type="common">Rotifer</name>
    <dbReference type="NCBI Taxonomy" id="249248"/>
    <lineage>
        <taxon>Eukaryota</taxon>
        <taxon>Metazoa</taxon>
        <taxon>Spiralia</taxon>
        <taxon>Gnathifera</taxon>
        <taxon>Rotifera</taxon>
        <taxon>Eurotatoria</taxon>
        <taxon>Bdelloidea</taxon>
        <taxon>Adinetida</taxon>
        <taxon>Adinetidae</taxon>
        <taxon>Adineta</taxon>
    </lineage>
</organism>
<sequence>MSSSNSAPPIENQLSIEENSVEIKTKNDMIGRFFERQRRYFLDELRELFTFHPKEWLNAFRRNSQYPLFVRGDIDGLFALFIDNMATLLAIILTLQPVLDSDIIYGKIVTGVALAMVWGNIYYVYMARKLAYKEKRGDICAMPYGINTPGAFAFVFGIIYPAYYKCMDEGNGQNKRTCQELAWYTALGSNFIAGIIILVLCLFGEFIRRNTPSVALLSSISAVGFTYLTLNQYLTVSAIPMVSFLPFSIIILGYSGKIKFGPIPIACVALVTGTALAWITSTNDPQAVRDASKLIKPYPAAFPVKGLFENMHRIGPYLSTTIPTAISIAIGTIQCVESAKRAGDFYPTRESMFADGTGTIIASLFGSILGMTTYIGHPAFKRMGARQAYSVINCFAYLLLCFFGIIALFLKIIAVVAVNPIIIFVGLFICSETLAITPQRHYPAFLLGLTPVLADWAKGTIINGVAAAYSNFTAPNVNFAQNVTSRITDFSYRGLSNLAGGSLLQCIFITAIIMYMTDRKFIRGAVWSLLAGLLAFFGLIHSSNVGVLYQKNDDGWRFTVGYGIMILLFILLEIGQRLKWIEGPENEPDDLSSEEWAEWHRLAQHNNNHTRF</sequence>
<name>A0A815QIX1_ADIRI</name>
<feature type="transmembrane region" description="Helical" evidence="1">
    <location>
        <begin position="214"/>
        <end position="230"/>
    </location>
</feature>
<feature type="transmembrane region" description="Helical" evidence="1">
    <location>
        <begin position="77"/>
        <end position="98"/>
    </location>
</feature>
<feature type="transmembrane region" description="Helical" evidence="1">
    <location>
        <begin position="183"/>
        <end position="207"/>
    </location>
</feature>
<feature type="transmembrane region" description="Helical" evidence="1">
    <location>
        <begin position="236"/>
        <end position="254"/>
    </location>
</feature>
<feature type="transmembrane region" description="Helical" evidence="1">
    <location>
        <begin position="498"/>
        <end position="517"/>
    </location>
</feature>
<feature type="transmembrane region" description="Helical" evidence="1">
    <location>
        <begin position="442"/>
        <end position="469"/>
    </location>
</feature>
<feature type="transmembrane region" description="Helical" evidence="1">
    <location>
        <begin position="261"/>
        <end position="279"/>
    </location>
</feature>